<dbReference type="Proteomes" id="UP000184267">
    <property type="component" value="Unassembled WGS sequence"/>
</dbReference>
<sequence length="316" mass="35228">MSTPTTEPHIPRPSNAFFLYRQHVNARLKAANPKFHQANASKTIAVQWHQESAEVQAEYKRLADEVKEEHKRKYPDYQFKPVQKKKKPIASRPPTKERIYSRSAAPPQTRTPTLSPPHRAHDPPLSPQMWPPKRSSRLPDVMTASYHPLSSASSSSSGKCSSGHRTPSPAFGSSPEPGEAPYTLSELEERFPGWMTPPPPHEYRLDEGTLSGEQFFPDGASMGLFLPPNPLPFDLTMPALAMEDLPMYSADERDDEKPASPPRCPGDCGCHKRPLEDLLPYRYPGVPLAILPAYAPDLVAFASAEGEAWFNFSDAY</sequence>
<gene>
    <name evidence="6" type="ORF">TRAPUB_9160</name>
</gene>
<feature type="domain" description="HMG box" evidence="5">
    <location>
        <begin position="10"/>
        <end position="78"/>
    </location>
</feature>
<dbReference type="GO" id="GO:0005634">
    <property type="term" value="C:nucleus"/>
    <property type="evidence" value="ECO:0007669"/>
    <property type="project" value="UniProtKB-UniRule"/>
</dbReference>
<evidence type="ECO:0000256" key="4">
    <source>
        <dbReference type="SAM" id="MobiDB-lite"/>
    </source>
</evidence>
<dbReference type="GO" id="GO:0030154">
    <property type="term" value="P:cell differentiation"/>
    <property type="evidence" value="ECO:0007669"/>
    <property type="project" value="TreeGrafter"/>
</dbReference>
<evidence type="ECO:0000256" key="1">
    <source>
        <dbReference type="ARBA" id="ARBA00023125"/>
    </source>
</evidence>
<dbReference type="SMART" id="SM00398">
    <property type="entry name" value="HMG"/>
    <property type="match status" value="1"/>
</dbReference>
<dbReference type="EMBL" id="MNAD01000308">
    <property type="protein sequence ID" value="OJT14300.1"/>
    <property type="molecule type" value="Genomic_DNA"/>
</dbReference>
<proteinExistence type="predicted"/>
<dbReference type="SUPFAM" id="SSF47095">
    <property type="entry name" value="HMG-box"/>
    <property type="match status" value="1"/>
</dbReference>
<keyword evidence="1 3" id="KW-0238">DNA-binding</keyword>
<dbReference type="InterPro" id="IPR036910">
    <property type="entry name" value="HMG_box_dom_sf"/>
</dbReference>
<accession>A0A1M2W3D5</accession>
<organism evidence="6 7">
    <name type="scientific">Trametes pubescens</name>
    <name type="common">White-rot fungus</name>
    <dbReference type="NCBI Taxonomy" id="154538"/>
    <lineage>
        <taxon>Eukaryota</taxon>
        <taxon>Fungi</taxon>
        <taxon>Dikarya</taxon>
        <taxon>Basidiomycota</taxon>
        <taxon>Agaricomycotina</taxon>
        <taxon>Agaricomycetes</taxon>
        <taxon>Polyporales</taxon>
        <taxon>Polyporaceae</taxon>
        <taxon>Trametes</taxon>
    </lineage>
</organism>
<comment type="caution">
    <text evidence="6">The sequence shown here is derived from an EMBL/GenBank/DDBJ whole genome shotgun (WGS) entry which is preliminary data.</text>
</comment>
<feature type="DNA-binding region" description="HMG box" evidence="3">
    <location>
        <begin position="10"/>
        <end position="78"/>
    </location>
</feature>
<name>A0A1M2W3D5_TRAPU</name>
<dbReference type="PANTHER" id="PTHR10270:SF161">
    <property type="entry name" value="SEX-DETERMINING REGION Y PROTEIN"/>
    <property type="match status" value="1"/>
</dbReference>
<evidence type="ECO:0000256" key="3">
    <source>
        <dbReference type="PROSITE-ProRule" id="PRU00267"/>
    </source>
</evidence>
<dbReference type="Pfam" id="PF00505">
    <property type="entry name" value="HMG_box"/>
    <property type="match status" value="1"/>
</dbReference>
<dbReference type="GO" id="GO:0000978">
    <property type="term" value="F:RNA polymerase II cis-regulatory region sequence-specific DNA binding"/>
    <property type="evidence" value="ECO:0007669"/>
    <property type="project" value="TreeGrafter"/>
</dbReference>
<dbReference type="InterPro" id="IPR009071">
    <property type="entry name" value="HMG_box_dom"/>
</dbReference>
<dbReference type="OrthoDB" id="6247875at2759"/>
<protein>
    <submittedName>
        <fullName evidence="6">Mating-type M-specific polypeptide Mc</fullName>
    </submittedName>
</protein>
<feature type="region of interest" description="Disordered" evidence="4">
    <location>
        <begin position="67"/>
        <end position="181"/>
    </location>
</feature>
<dbReference type="CDD" id="cd01389">
    <property type="entry name" value="HMG-box_ROX1-like"/>
    <property type="match status" value="1"/>
</dbReference>
<dbReference type="InterPro" id="IPR050140">
    <property type="entry name" value="SRY-related_HMG-box_TF-like"/>
</dbReference>
<dbReference type="PANTHER" id="PTHR10270">
    <property type="entry name" value="SOX TRANSCRIPTION FACTOR"/>
    <property type="match status" value="1"/>
</dbReference>
<feature type="compositionally biased region" description="Low complexity" evidence="4">
    <location>
        <begin position="145"/>
        <end position="161"/>
    </location>
</feature>
<keyword evidence="2" id="KW-0804">Transcription</keyword>
<evidence type="ECO:0000313" key="6">
    <source>
        <dbReference type="EMBL" id="OJT14300.1"/>
    </source>
</evidence>
<evidence type="ECO:0000256" key="2">
    <source>
        <dbReference type="ARBA" id="ARBA00023163"/>
    </source>
</evidence>
<dbReference type="Gene3D" id="1.10.30.10">
    <property type="entry name" value="High mobility group box domain"/>
    <property type="match status" value="1"/>
</dbReference>
<dbReference type="GO" id="GO:0001228">
    <property type="term" value="F:DNA-binding transcription activator activity, RNA polymerase II-specific"/>
    <property type="evidence" value="ECO:0007669"/>
    <property type="project" value="TreeGrafter"/>
</dbReference>
<reference evidence="6 7" key="1">
    <citation type="submission" date="2016-10" db="EMBL/GenBank/DDBJ databases">
        <title>Genome sequence of the basidiomycete white-rot fungus Trametes pubescens.</title>
        <authorList>
            <person name="Makela M.R."/>
            <person name="Granchi Z."/>
            <person name="Peng M."/>
            <person name="De Vries R.P."/>
            <person name="Grigoriev I."/>
            <person name="Riley R."/>
            <person name="Hilden K."/>
        </authorList>
    </citation>
    <scope>NUCLEOTIDE SEQUENCE [LARGE SCALE GENOMIC DNA]</scope>
    <source>
        <strain evidence="6 7">FBCC735</strain>
    </source>
</reference>
<evidence type="ECO:0000313" key="7">
    <source>
        <dbReference type="Proteomes" id="UP000184267"/>
    </source>
</evidence>
<dbReference type="STRING" id="154538.A0A1M2W3D5"/>
<keyword evidence="3" id="KW-0539">Nucleus</keyword>
<keyword evidence="7" id="KW-1185">Reference proteome</keyword>
<dbReference type="AlphaFoldDB" id="A0A1M2W3D5"/>
<evidence type="ECO:0000259" key="5">
    <source>
        <dbReference type="PROSITE" id="PS50118"/>
    </source>
</evidence>
<dbReference type="PROSITE" id="PS50118">
    <property type="entry name" value="HMG_BOX_2"/>
    <property type="match status" value="1"/>
</dbReference>